<proteinExistence type="predicted"/>
<dbReference type="WBParaSite" id="PEQ_0000815001-mRNA-1">
    <property type="protein sequence ID" value="PEQ_0000815001-mRNA-1"/>
    <property type="gene ID" value="PEQ_0000815001"/>
</dbReference>
<dbReference type="Proteomes" id="UP000887564">
    <property type="component" value="Unplaced"/>
</dbReference>
<evidence type="ECO:0000313" key="1">
    <source>
        <dbReference type="Proteomes" id="UP000887564"/>
    </source>
</evidence>
<organism evidence="1 2">
    <name type="scientific">Parascaris equorum</name>
    <name type="common">Equine roundworm</name>
    <dbReference type="NCBI Taxonomy" id="6256"/>
    <lineage>
        <taxon>Eukaryota</taxon>
        <taxon>Metazoa</taxon>
        <taxon>Ecdysozoa</taxon>
        <taxon>Nematoda</taxon>
        <taxon>Chromadorea</taxon>
        <taxon>Rhabditida</taxon>
        <taxon>Spirurina</taxon>
        <taxon>Ascaridomorpha</taxon>
        <taxon>Ascaridoidea</taxon>
        <taxon>Ascarididae</taxon>
        <taxon>Parascaris</taxon>
    </lineage>
</organism>
<dbReference type="AlphaFoldDB" id="A0A914S1F7"/>
<sequence>MIQRSWRRHILRGTKLSSFALPLFYVLRRIIIHHTWTRTQRRSLMP</sequence>
<accession>A0A914S1F7</accession>
<name>A0A914S1F7_PAREQ</name>
<evidence type="ECO:0000313" key="2">
    <source>
        <dbReference type="WBParaSite" id="PEQ_0000815001-mRNA-1"/>
    </source>
</evidence>
<protein>
    <submittedName>
        <fullName evidence="2">Uncharacterized protein</fullName>
    </submittedName>
</protein>
<reference evidence="2" key="1">
    <citation type="submission" date="2022-11" db="UniProtKB">
        <authorList>
            <consortium name="WormBaseParasite"/>
        </authorList>
    </citation>
    <scope>IDENTIFICATION</scope>
</reference>
<keyword evidence="1" id="KW-1185">Reference proteome</keyword>